<comment type="caution">
    <text evidence="4">The sequence shown here is derived from an EMBL/GenBank/DDBJ whole genome shotgun (WGS) entry which is preliminary data.</text>
</comment>
<feature type="compositionally biased region" description="Low complexity" evidence="2">
    <location>
        <begin position="307"/>
        <end position="362"/>
    </location>
</feature>
<dbReference type="AlphaFoldDB" id="A0A8K0KXM7"/>
<gene>
    <name evidence="4" type="ORF">KVT40_007173</name>
</gene>
<dbReference type="PROSITE" id="PS51253">
    <property type="entry name" value="HTH_CENPB"/>
    <property type="match status" value="1"/>
</dbReference>
<dbReference type="InterPro" id="IPR009057">
    <property type="entry name" value="Homeodomain-like_sf"/>
</dbReference>
<feature type="compositionally biased region" description="Low complexity" evidence="2">
    <location>
        <begin position="272"/>
        <end position="285"/>
    </location>
</feature>
<keyword evidence="5" id="KW-1185">Reference proteome</keyword>
<evidence type="ECO:0000313" key="4">
    <source>
        <dbReference type="EMBL" id="KAG8625422.1"/>
    </source>
</evidence>
<accession>A0A8K0KXM7</accession>
<reference evidence="4" key="1">
    <citation type="submission" date="2021-07" db="EMBL/GenBank/DDBJ databases">
        <title>Elsinoe batatas strain:CRI-CJ2 Genome sequencing and assembly.</title>
        <authorList>
            <person name="Huang L."/>
        </authorList>
    </citation>
    <scope>NUCLEOTIDE SEQUENCE</scope>
    <source>
        <strain evidence="4">CRI-CJ2</strain>
    </source>
</reference>
<dbReference type="EMBL" id="JAESVG020000008">
    <property type="protein sequence ID" value="KAG8625422.1"/>
    <property type="molecule type" value="Genomic_DNA"/>
</dbReference>
<organism evidence="4 5">
    <name type="scientific">Elsinoe batatas</name>
    <dbReference type="NCBI Taxonomy" id="2601811"/>
    <lineage>
        <taxon>Eukaryota</taxon>
        <taxon>Fungi</taxon>
        <taxon>Dikarya</taxon>
        <taxon>Ascomycota</taxon>
        <taxon>Pezizomycotina</taxon>
        <taxon>Dothideomycetes</taxon>
        <taxon>Dothideomycetidae</taxon>
        <taxon>Myriangiales</taxon>
        <taxon>Elsinoaceae</taxon>
        <taxon>Elsinoe</taxon>
    </lineage>
</organism>
<keyword evidence="1" id="KW-0238">DNA-binding</keyword>
<dbReference type="GO" id="GO:0003677">
    <property type="term" value="F:DNA binding"/>
    <property type="evidence" value="ECO:0007669"/>
    <property type="project" value="UniProtKB-KW"/>
</dbReference>
<feature type="compositionally biased region" description="Low complexity" evidence="2">
    <location>
        <begin position="253"/>
        <end position="262"/>
    </location>
</feature>
<evidence type="ECO:0000259" key="3">
    <source>
        <dbReference type="PROSITE" id="PS51253"/>
    </source>
</evidence>
<dbReference type="SMART" id="SM00674">
    <property type="entry name" value="CENPB"/>
    <property type="match status" value="1"/>
</dbReference>
<dbReference type="InterPro" id="IPR050863">
    <property type="entry name" value="CenT-Element_Derived"/>
</dbReference>
<feature type="domain" description="HTH CENPB-type" evidence="3">
    <location>
        <begin position="184"/>
        <end position="258"/>
    </location>
</feature>
<sequence length="523" mass="57897">MEHGRDYRRSQSHTSPPWPDQHLYPHSHHGTPATEYSDYGWGQPAMPNPIIPYPYQPVDAQYQIPFEQRLDPPPMPQWPSQLTGDHSSMYKTMGVPAQPTMLGNEMFPRGMMASSSAAATSSTPNPRRTLTDDDRREMCVFAEENPTLKQIEIGARFKVDRSTVSKVLRQREKYLAGRSQRRPSIAKREKSHRNEVELALQNWAKKQRKLKMPLTEDSIRAKALGFSAAAGGGEASNPATNAGWVSTFKRSYSYSGSSRKPSVPGDESEAMSYTGSNGSRSSSVALSPAVRNLRMITSNDDLRSVHGSDSNSDARSSSRGPSMSLSSAMNPDKPPFSNDFFQDSSPFFSTSTFSTRHTPRSTNKPLRSAPDRPRRSTFPQGDPYDPKPPSSTTMLDSPMDDYTTLLESPEEHYYPAFPGPPPGLDSDTVSPTDTMNPPILPASRTGIPLPPGAPEPAWFKEIDEARRERRRKISLPSQEQAREGFETAMKYLRKQTGGLGGSEEARVLEGVQRRLMSGGRGGV</sequence>
<feature type="region of interest" description="Disordered" evidence="2">
    <location>
        <begin position="416"/>
        <end position="456"/>
    </location>
</feature>
<dbReference type="Gene3D" id="1.10.10.60">
    <property type="entry name" value="Homeodomain-like"/>
    <property type="match status" value="2"/>
</dbReference>
<dbReference type="OrthoDB" id="9909311at2759"/>
<evidence type="ECO:0000313" key="5">
    <source>
        <dbReference type="Proteomes" id="UP000809789"/>
    </source>
</evidence>
<feature type="region of interest" description="Disordered" evidence="2">
    <location>
        <begin position="253"/>
        <end position="285"/>
    </location>
</feature>
<feature type="region of interest" description="Disordered" evidence="2">
    <location>
        <begin position="1"/>
        <end position="40"/>
    </location>
</feature>
<dbReference type="InterPro" id="IPR006600">
    <property type="entry name" value="HTH_CenpB_DNA-bd_dom"/>
</dbReference>
<proteinExistence type="predicted"/>
<name>A0A8K0KXM7_9PEZI</name>
<evidence type="ECO:0000256" key="1">
    <source>
        <dbReference type="ARBA" id="ARBA00023125"/>
    </source>
</evidence>
<dbReference type="PANTHER" id="PTHR19303:SF70">
    <property type="entry name" value="HTH CENPB-TYPE DOMAIN-CONTAINING PROTEIN"/>
    <property type="match status" value="1"/>
</dbReference>
<dbReference type="GO" id="GO:0005634">
    <property type="term" value="C:nucleus"/>
    <property type="evidence" value="ECO:0007669"/>
    <property type="project" value="TreeGrafter"/>
</dbReference>
<feature type="region of interest" description="Disordered" evidence="2">
    <location>
        <begin position="297"/>
        <end position="401"/>
    </location>
</feature>
<protein>
    <recommendedName>
        <fullName evidence="3">HTH CENPB-type domain-containing protein</fullName>
    </recommendedName>
</protein>
<dbReference type="PANTHER" id="PTHR19303">
    <property type="entry name" value="TRANSPOSON"/>
    <property type="match status" value="1"/>
</dbReference>
<dbReference type="Proteomes" id="UP000809789">
    <property type="component" value="Unassembled WGS sequence"/>
</dbReference>
<evidence type="ECO:0000256" key="2">
    <source>
        <dbReference type="SAM" id="MobiDB-lite"/>
    </source>
</evidence>
<dbReference type="SUPFAM" id="SSF46689">
    <property type="entry name" value="Homeodomain-like"/>
    <property type="match status" value="2"/>
</dbReference>
<dbReference type="Pfam" id="PF03221">
    <property type="entry name" value="HTH_Tnp_Tc5"/>
    <property type="match status" value="1"/>
</dbReference>